<feature type="domain" description="NodB homology" evidence="1">
    <location>
        <begin position="73"/>
        <end position="259"/>
    </location>
</feature>
<protein>
    <submittedName>
        <fullName evidence="2">Polysaccharide deacetylase family protein</fullName>
    </submittedName>
</protein>
<dbReference type="PROSITE" id="PS51677">
    <property type="entry name" value="NODB"/>
    <property type="match status" value="1"/>
</dbReference>
<dbReference type="STRING" id="418702.BJN45_00185"/>
<evidence type="ECO:0000313" key="2">
    <source>
        <dbReference type="EMBL" id="OMG56099.1"/>
    </source>
</evidence>
<dbReference type="EMBL" id="MTHD01000001">
    <property type="protein sequence ID" value="OMG56099.1"/>
    <property type="molecule type" value="Genomic_DNA"/>
</dbReference>
<dbReference type="Pfam" id="PF01522">
    <property type="entry name" value="Polysacc_deac_1"/>
    <property type="match status" value="1"/>
</dbReference>
<accession>A0A1R1IC07</accession>
<dbReference type="GO" id="GO:0005975">
    <property type="term" value="P:carbohydrate metabolic process"/>
    <property type="evidence" value="ECO:0007669"/>
    <property type="project" value="InterPro"/>
</dbReference>
<dbReference type="OrthoDB" id="276604at2"/>
<organism evidence="2 3">
    <name type="scientific">Azonexus hydrophilus</name>
    <dbReference type="NCBI Taxonomy" id="418702"/>
    <lineage>
        <taxon>Bacteria</taxon>
        <taxon>Pseudomonadati</taxon>
        <taxon>Pseudomonadota</taxon>
        <taxon>Betaproteobacteria</taxon>
        <taxon>Rhodocyclales</taxon>
        <taxon>Azonexaceae</taxon>
        <taxon>Azonexus</taxon>
    </lineage>
</organism>
<dbReference type="InterPro" id="IPR002509">
    <property type="entry name" value="NODB_dom"/>
</dbReference>
<gene>
    <name evidence="2" type="ORF">BJN45_00185</name>
</gene>
<dbReference type="SUPFAM" id="SSF88713">
    <property type="entry name" value="Glycoside hydrolase/deacetylase"/>
    <property type="match status" value="1"/>
</dbReference>
<sequence length="266" mass="28193">MPRPWTPSPAIKASFAVHAAAVGGLLAVPAQWPWLIGALAANHALLTAAGLLPRSTLLGPNLTRLPAAAAARREIALTIDDGPDPEVTPRVLDLLDAAGARASFFCIGWRARENPALCREIVARGHRIENHGDAHARAFATFGPGRMRADIAAAQATLSEISGQAPRFFRATAGLRNPFLDPVLAGLDLKLAAWTRRPYDTRCADPDIVHARLVRDLGPGDILLLHDGHAARDSTGQAVILAVLPRLLATLAEHKLTPVTLADACP</sequence>
<dbReference type="GO" id="GO:0016810">
    <property type="term" value="F:hydrolase activity, acting on carbon-nitrogen (but not peptide) bonds"/>
    <property type="evidence" value="ECO:0007669"/>
    <property type="project" value="InterPro"/>
</dbReference>
<dbReference type="AlphaFoldDB" id="A0A1R1IC07"/>
<evidence type="ECO:0000259" key="1">
    <source>
        <dbReference type="PROSITE" id="PS51677"/>
    </source>
</evidence>
<keyword evidence="3" id="KW-1185">Reference proteome</keyword>
<dbReference type="PANTHER" id="PTHR10587:SF137">
    <property type="entry name" value="4-DEOXY-4-FORMAMIDO-L-ARABINOSE-PHOSPHOUNDECAPRENOL DEFORMYLASE ARND-RELATED"/>
    <property type="match status" value="1"/>
</dbReference>
<dbReference type="Proteomes" id="UP000187526">
    <property type="component" value="Unassembled WGS sequence"/>
</dbReference>
<proteinExistence type="predicted"/>
<dbReference type="InterPro" id="IPR011330">
    <property type="entry name" value="Glyco_hydro/deAcase_b/a-brl"/>
</dbReference>
<dbReference type="PANTHER" id="PTHR10587">
    <property type="entry name" value="GLYCOSYL TRANSFERASE-RELATED"/>
    <property type="match status" value="1"/>
</dbReference>
<dbReference type="InterPro" id="IPR050248">
    <property type="entry name" value="Polysacc_deacetylase_ArnD"/>
</dbReference>
<dbReference type="Gene3D" id="3.20.20.370">
    <property type="entry name" value="Glycoside hydrolase/deacetylase"/>
    <property type="match status" value="1"/>
</dbReference>
<name>A0A1R1IC07_9RHOO</name>
<comment type="caution">
    <text evidence="2">The sequence shown here is derived from an EMBL/GenBank/DDBJ whole genome shotgun (WGS) entry which is preliminary data.</text>
</comment>
<reference evidence="2 3" key="1">
    <citation type="submission" date="2016-10" db="EMBL/GenBank/DDBJ databases">
        <title>Alkaliphiles isolated from bioreactors.</title>
        <authorList>
            <person name="Salah Z."/>
            <person name="Rout S.P."/>
            <person name="Humphreys P.N."/>
        </authorList>
    </citation>
    <scope>NUCLEOTIDE SEQUENCE [LARGE SCALE GENOMIC DNA]</scope>
    <source>
        <strain evidence="2 3">ZS02</strain>
    </source>
</reference>
<evidence type="ECO:0000313" key="3">
    <source>
        <dbReference type="Proteomes" id="UP000187526"/>
    </source>
</evidence>
<dbReference type="RefSeq" id="WP_076090920.1">
    <property type="nucleotide sequence ID" value="NZ_MTHD01000001.1"/>
</dbReference>